<dbReference type="InterPro" id="IPR056789">
    <property type="entry name" value="LRR_R13L1-DRL21"/>
</dbReference>
<dbReference type="Pfam" id="PF25019">
    <property type="entry name" value="LRR_R13L1-DRL21"/>
    <property type="match status" value="1"/>
</dbReference>
<dbReference type="InterPro" id="IPR058922">
    <property type="entry name" value="WHD_DRP"/>
</dbReference>
<dbReference type="Gene3D" id="3.40.50.300">
    <property type="entry name" value="P-loop containing nucleotide triphosphate hydrolases"/>
    <property type="match status" value="1"/>
</dbReference>
<dbReference type="SUPFAM" id="SSF52058">
    <property type="entry name" value="L domain-like"/>
    <property type="match status" value="1"/>
</dbReference>
<accession>A0ABU6VU32</accession>
<keyword evidence="1" id="KW-0677">Repeat</keyword>
<evidence type="ECO:0000313" key="9">
    <source>
        <dbReference type="Proteomes" id="UP001341840"/>
    </source>
</evidence>
<feature type="domain" description="Disease resistance protein winged helix" evidence="6">
    <location>
        <begin position="397"/>
        <end position="469"/>
    </location>
</feature>
<gene>
    <name evidence="8" type="ORF">PIB30_088652</name>
</gene>
<dbReference type="InterPro" id="IPR036388">
    <property type="entry name" value="WH-like_DNA-bd_sf"/>
</dbReference>
<evidence type="ECO:0008006" key="10">
    <source>
        <dbReference type="Google" id="ProtNLM"/>
    </source>
</evidence>
<dbReference type="PANTHER" id="PTHR23155">
    <property type="entry name" value="DISEASE RESISTANCE PROTEIN RP"/>
    <property type="match status" value="1"/>
</dbReference>
<dbReference type="Gene3D" id="3.80.10.10">
    <property type="entry name" value="Ribonuclease Inhibitor"/>
    <property type="match status" value="1"/>
</dbReference>
<dbReference type="EMBL" id="JASCZI010152653">
    <property type="protein sequence ID" value="MED6176487.1"/>
    <property type="molecule type" value="Genomic_DNA"/>
</dbReference>
<protein>
    <recommendedName>
        <fullName evidence="10">Disease resistance RPP13-like protein 1</fullName>
    </recommendedName>
</protein>
<evidence type="ECO:0000259" key="5">
    <source>
        <dbReference type="Pfam" id="PF18052"/>
    </source>
</evidence>
<evidence type="ECO:0000259" key="6">
    <source>
        <dbReference type="Pfam" id="PF23559"/>
    </source>
</evidence>
<dbReference type="Gene3D" id="1.10.10.10">
    <property type="entry name" value="Winged helix-like DNA-binding domain superfamily/Winged helix DNA-binding domain"/>
    <property type="match status" value="1"/>
</dbReference>
<feature type="domain" description="NB-ARC" evidence="4">
    <location>
        <begin position="153"/>
        <end position="311"/>
    </location>
</feature>
<feature type="domain" description="Disease resistance N-terminal" evidence="5">
    <location>
        <begin position="30"/>
        <end position="90"/>
    </location>
</feature>
<dbReference type="InterPro" id="IPR042197">
    <property type="entry name" value="Apaf_helical"/>
</dbReference>
<dbReference type="InterPro" id="IPR032675">
    <property type="entry name" value="LRR_dom_sf"/>
</dbReference>
<proteinExistence type="predicted"/>
<dbReference type="Pfam" id="PF18052">
    <property type="entry name" value="Rx_N"/>
    <property type="match status" value="1"/>
</dbReference>
<dbReference type="InterPro" id="IPR041118">
    <property type="entry name" value="Rx_N"/>
</dbReference>
<dbReference type="Pfam" id="PF00931">
    <property type="entry name" value="NB-ARC"/>
    <property type="match status" value="1"/>
</dbReference>
<evidence type="ECO:0000259" key="4">
    <source>
        <dbReference type="Pfam" id="PF00931"/>
    </source>
</evidence>
<keyword evidence="9" id="KW-1185">Reference proteome</keyword>
<dbReference type="Gene3D" id="1.10.8.430">
    <property type="entry name" value="Helical domain of apoptotic protease-activating factors"/>
    <property type="match status" value="1"/>
</dbReference>
<dbReference type="Gene3D" id="1.20.5.4130">
    <property type="match status" value="1"/>
</dbReference>
<name>A0ABU6VU32_9FABA</name>
<evidence type="ECO:0000313" key="8">
    <source>
        <dbReference type="EMBL" id="MED6176487.1"/>
    </source>
</evidence>
<dbReference type="SUPFAM" id="SSF52540">
    <property type="entry name" value="P-loop containing nucleoside triphosphate hydrolases"/>
    <property type="match status" value="1"/>
</dbReference>
<dbReference type="InterPro" id="IPR002182">
    <property type="entry name" value="NB-ARC"/>
</dbReference>
<evidence type="ECO:0000256" key="2">
    <source>
        <dbReference type="ARBA" id="ARBA00022741"/>
    </source>
</evidence>
<dbReference type="InterPro" id="IPR027417">
    <property type="entry name" value="P-loop_NTPase"/>
</dbReference>
<keyword evidence="2" id="KW-0547">Nucleotide-binding</keyword>
<dbReference type="Proteomes" id="UP001341840">
    <property type="component" value="Unassembled WGS sequence"/>
</dbReference>
<evidence type="ECO:0000256" key="3">
    <source>
        <dbReference type="ARBA" id="ARBA00022821"/>
    </source>
</evidence>
<reference evidence="8 9" key="1">
    <citation type="journal article" date="2023" name="Plants (Basel)">
        <title>Bridging the Gap: Combining Genomics and Transcriptomics Approaches to Understand Stylosanthes scabra, an Orphan Legume from the Brazilian Caatinga.</title>
        <authorList>
            <person name="Ferreira-Neto J.R.C."/>
            <person name="da Silva M.D."/>
            <person name="Binneck E."/>
            <person name="de Melo N.F."/>
            <person name="da Silva R.H."/>
            <person name="de Melo A.L.T.M."/>
            <person name="Pandolfi V."/>
            <person name="Bustamante F.O."/>
            <person name="Brasileiro-Vidal A.C."/>
            <person name="Benko-Iseppon A.M."/>
        </authorList>
    </citation>
    <scope>NUCLEOTIDE SEQUENCE [LARGE SCALE GENOMIC DNA]</scope>
    <source>
        <tissue evidence="8">Leaves</tissue>
    </source>
</reference>
<feature type="domain" description="R13L1/DRL21-like LRR repeat region" evidence="7">
    <location>
        <begin position="623"/>
        <end position="748"/>
    </location>
</feature>
<evidence type="ECO:0000259" key="7">
    <source>
        <dbReference type="Pfam" id="PF25019"/>
    </source>
</evidence>
<evidence type="ECO:0000256" key="1">
    <source>
        <dbReference type="ARBA" id="ARBA00022737"/>
    </source>
</evidence>
<dbReference type="Pfam" id="PF23559">
    <property type="entry name" value="WHD_DRP"/>
    <property type="match status" value="1"/>
</dbReference>
<dbReference type="PANTHER" id="PTHR23155:SF1205">
    <property type="entry name" value="DISEASE RESISTANCE PROTEIN RPM1"/>
    <property type="match status" value="1"/>
</dbReference>
<organism evidence="8 9">
    <name type="scientific">Stylosanthes scabra</name>
    <dbReference type="NCBI Taxonomy" id="79078"/>
    <lineage>
        <taxon>Eukaryota</taxon>
        <taxon>Viridiplantae</taxon>
        <taxon>Streptophyta</taxon>
        <taxon>Embryophyta</taxon>
        <taxon>Tracheophyta</taxon>
        <taxon>Spermatophyta</taxon>
        <taxon>Magnoliopsida</taxon>
        <taxon>eudicotyledons</taxon>
        <taxon>Gunneridae</taxon>
        <taxon>Pentapetalae</taxon>
        <taxon>rosids</taxon>
        <taxon>fabids</taxon>
        <taxon>Fabales</taxon>
        <taxon>Fabaceae</taxon>
        <taxon>Papilionoideae</taxon>
        <taxon>50 kb inversion clade</taxon>
        <taxon>dalbergioids sensu lato</taxon>
        <taxon>Dalbergieae</taxon>
        <taxon>Pterocarpus clade</taxon>
        <taxon>Stylosanthes</taxon>
    </lineage>
</organism>
<comment type="caution">
    <text evidence="8">The sequence shown here is derived from an EMBL/GenBank/DDBJ whole genome shotgun (WGS) entry which is preliminary data.</text>
</comment>
<dbReference type="PRINTS" id="PR00364">
    <property type="entry name" value="DISEASERSIST"/>
</dbReference>
<sequence length="798" mass="90894">MAAALVGGAFLSGFINVVLDRLISADSVNLVERLKSALTNAGYLVDDAELKQLENYEVKDWLNSLRDAVHTADDLLDRVCTKAATQKGVRTFLSGFLNSEDRHMVNEIERVVRRIEDLEKRKGYLGLQKISTSSFSWKTPSTSLVRGDMCGRKDDQEALVEMLNENNEHHLSVISIVGMGGVGKTTLAQWIYNNADLMKGFDVKAWACISENFNIVETTKNIVKEIRKDTHDLGSFNSIQDALKEELSKKKFFIVLDDDFLAPFRYGAKGSTILLTTREANVGSVVQTNFHLHCLEPLSEDYCWSVFAANASFPESNGNPTLEGIGKKIARKCDGLPLAAETLGCLCRKQDAEEWEKFLRSEIWGFSINDSKIIPALLVSYYQLPSYLKRCFVYSSLFPKDYQFGKDELILLWMAQDLLRPPNKGDSLEEVGCKCFEELTSRLFFKKLQDDDDDDDDYFVMHDLLHDLAIFLAGDFYCRIEELSEEQEEKKVLTRHFSNFERGSLDHPISKVFNSIAKMESLRTSLYLEDLLSLESTVSKFKYLRVLSFSKLDVLPDSIGELIHLRYLNLSRTKIEVARIIVQLHLDLRETSLEEMPVGISKLKQLRTLYYFVVGKNEDNRTQELGGLLNLHGSLHLDKLENIVDAKEAENARMINKNLMDKLYLKWSAGDDMVSNTQTQRDILDSLQPHNGLKELIIKEYKGTIFPNWVGHSSYNKMTRVSLESCNNCCMLPSLGLLPSLKKLRIQGFSKLVSVGMEFYKNEDYQHSSPIAAFPSLEELEFQDMPCWEEWYSPDSEA</sequence>
<dbReference type="InterPro" id="IPR044974">
    <property type="entry name" value="Disease_R_plants"/>
</dbReference>
<keyword evidence="3" id="KW-0611">Plant defense</keyword>